<evidence type="ECO:0000313" key="9">
    <source>
        <dbReference type="EMBL" id="SDN46197.1"/>
    </source>
</evidence>
<protein>
    <submittedName>
        <fullName evidence="9">Acyl-CoA synthetase (AMP-forming)/AMP-acid ligase II</fullName>
    </submittedName>
</protein>
<dbReference type="PANTHER" id="PTHR24096:SF149">
    <property type="entry name" value="AMP-BINDING DOMAIN-CONTAINING PROTEIN-RELATED"/>
    <property type="match status" value="1"/>
</dbReference>
<dbReference type="InterPro" id="IPR042099">
    <property type="entry name" value="ANL_N_sf"/>
</dbReference>
<evidence type="ECO:0000256" key="5">
    <source>
        <dbReference type="ARBA" id="ARBA00023002"/>
    </source>
</evidence>
<evidence type="ECO:0000313" key="10">
    <source>
        <dbReference type="Proteomes" id="UP000199341"/>
    </source>
</evidence>
<dbReference type="FunFam" id="3.40.50.720:FF:000084">
    <property type="entry name" value="Short-chain dehydrogenase reductase"/>
    <property type="match status" value="1"/>
</dbReference>
<keyword evidence="3" id="KW-0597">Phosphoprotein</keyword>
<feature type="domain" description="AMP-dependent synthetase/ligase" evidence="7">
    <location>
        <begin position="24"/>
        <end position="383"/>
    </location>
</feature>
<dbReference type="InterPro" id="IPR025110">
    <property type="entry name" value="AMP-bd_C"/>
</dbReference>
<comment type="similarity">
    <text evidence="1">Belongs to the ATP-dependent AMP-binding enzyme family.</text>
</comment>
<sequence>MIIRSPFPDIKVPEVPLAEILLGRADERGDAPAVIDGLTGRTLTYRELAAEVRLVAAGLLAQGVAKGDVLALSSPNSPEFVTAYFAAAAAGAVITTMNPLLTGAEMAAQLADSGARWLVTTPEVFAGKAGEAAAVTGVEQSFVLGAAEGAAVPLSALRAAGRGHDAPLPEIAPDDLALLPYSSGTSGRPKGVMLTHRQMVSGIHQSHVPHAVREDDVVGAVLPLFHIFGMQVTMNLAFHAGATLVTLPRYTLEGFLSAVATYRVTRTELVPPIVLALAKRPEVDAYDLSSLRVITSGAAPLGPDLFQAAAKRLGCRIKQGYGMTELSGASHLAPDTGRNDPEFIAPGMPSVESRVVDAATGRDVPVGERGELLVRGPNAMSGYRNNPQATEDTLDADGWVHTGDIAIADEHGWIRVVDRLKELIKYKGYQVAPAELEDILVTHPGVADCAVIGSPDPEAGEVPKAFVVLRPGHSAQGLLGWVAERVAPYQRIRLLDVVDEIPKSASGKILRRVLVNAERERIANSDAHSGASTVADSDANSGAGTSASTGASTAAVALAAGAEPRLAGQVAFVTGASRGLGRLIAHRFAGSGAAVAFVARSADALAEAVAEVTAEGGTALAVRADIDDRAAMAAAVRQVTEELGPIDILVNNAGMTGPMGPLWEVDADAWWESMRVNLFSMVTAVQLVVPGMIARGRGRILNITTVAGVFRWPLVTSYAVSKGAMIKLTENLSVELRGTGVRVFSIHPGLLPLGLSEPAMNHQEPESSAQASVFDWIRRSLASGEGVEPDVATEFLLRVAAGDADHMTGRHLSVHDDLDELAAHAEEIRKQDLYMVRRREPRG</sequence>
<dbReference type="PRINTS" id="PR00080">
    <property type="entry name" value="SDRFAMILY"/>
</dbReference>
<dbReference type="InterPro" id="IPR036291">
    <property type="entry name" value="NAD(P)-bd_dom_sf"/>
</dbReference>
<evidence type="ECO:0000256" key="4">
    <source>
        <dbReference type="ARBA" id="ARBA00022598"/>
    </source>
</evidence>
<proteinExistence type="inferred from homology"/>
<dbReference type="SUPFAM" id="SSF56801">
    <property type="entry name" value="Acetyl-CoA synthetase-like"/>
    <property type="match status" value="1"/>
</dbReference>
<dbReference type="PRINTS" id="PR00081">
    <property type="entry name" value="GDHRDH"/>
</dbReference>
<dbReference type="Gene3D" id="3.30.300.30">
    <property type="match status" value="1"/>
</dbReference>
<dbReference type="InterPro" id="IPR045851">
    <property type="entry name" value="AMP-bd_C_sf"/>
</dbReference>
<organism evidence="9 10">
    <name type="scientific">Actinacidiphila guanduensis</name>
    <dbReference type="NCBI Taxonomy" id="310781"/>
    <lineage>
        <taxon>Bacteria</taxon>
        <taxon>Bacillati</taxon>
        <taxon>Actinomycetota</taxon>
        <taxon>Actinomycetes</taxon>
        <taxon>Kitasatosporales</taxon>
        <taxon>Streptomycetaceae</taxon>
        <taxon>Actinacidiphila</taxon>
    </lineage>
</organism>
<feature type="domain" description="AMP-binding enzyme C-terminal" evidence="8">
    <location>
        <begin position="435"/>
        <end position="508"/>
    </location>
</feature>
<name>A0A1H0BKP0_9ACTN</name>
<keyword evidence="2" id="KW-0596">Phosphopantetheine</keyword>
<dbReference type="AlphaFoldDB" id="A0A1H0BKP0"/>
<keyword evidence="5" id="KW-0560">Oxidoreductase</keyword>
<dbReference type="Gene3D" id="3.40.50.720">
    <property type="entry name" value="NAD(P)-binding Rossmann-like Domain"/>
    <property type="match status" value="1"/>
</dbReference>
<dbReference type="PANTHER" id="PTHR24096">
    <property type="entry name" value="LONG-CHAIN-FATTY-ACID--COA LIGASE"/>
    <property type="match status" value="1"/>
</dbReference>
<dbReference type="PROSITE" id="PS00455">
    <property type="entry name" value="AMP_BINDING"/>
    <property type="match status" value="1"/>
</dbReference>
<dbReference type="EMBL" id="FNIE01000004">
    <property type="protein sequence ID" value="SDN46197.1"/>
    <property type="molecule type" value="Genomic_DNA"/>
</dbReference>
<keyword evidence="10" id="KW-1185">Reference proteome</keyword>
<evidence type="ECO:0000256" key="3">
    <source>
        <dbReference type="ARBA" id="ARBA00022553"/>
    </source>
</evidence>
<dbReference type="Pfam" id="PF00501">
    <property type="entry name" value="AMP-binding"/>
    <property type="match status" value="1"/>
</dbReference>
<dbReference type="Gene3D" id="3.40.50.12780">
    <property type="entry name" value="N-terminal domain of ligase-like"/>
    <property type="match status" value="1"/>
</dbReference>
<evidence type="ECO:0000259" key="8">
    <source>
        <dbReference type="Pfam" id="PF13193"/>
    </source>
</evidence>
<feature type="region of interest" description="Disordered" evidence="6">
    <location>
        <begin position="526"/>
        <end position="546"/>
    </location>
</feature>
<dbReference type="RefSeq" id="WP_093784004.1">
    <property type="nucleotide sequence ID" value="NZ_FNIE01000004.1"/>
</dbReference>
<evidence type="ECO:0000256" key="1">
    <source>
        <dbReference type="ARBA" id="ARBA00006432"/>
    </source>
</evidence>
<dbReference type="OrthoDB" id="9803968at2"/>
<dbReference type="InterPro" id="IPR000873">
    <property type="entry name" value="AMP-dep_synth/lig_dom"/>
</dbReference>
<dbReference type="InterPro" id="IPR002347">
    <property type="entry name" value="SDR_fam"/>
</dbReference>
<evidence type="ECO:0000256" key="6">
    <source>
        <dbReference type="SAM" id="MobiDB-lite"/>
    </source>
</evidence>
<dbReference type="Pfam" id="PF00106">
    <property type="entry name" value="adh_short"/>
    <property type="match status" value="1"/>
</dbReference>
<dbReference type="Pfam" id="PF13193">
    <property type="entry name" value="AMP-binding_C"/>
    <property type="match status" value="1"/>
</dbReference>
<reference evidence="9 10" key="1">
    <citation type="submission" date="2016-10" db="EMBL/GenBank/DDBJ databases">
        <authorList>
            <person name="de Groot N.N."/>
        </authorList>
    </citation>
    <scope>NUCLEOTIDE SEQUENCE [LARGE SCALE GENOMIC DNA]</scope>
    <source>
        <strain evidence="9 10">CGMCC 4.2022</strain>
    </source>
</reference>
<gene>
    <name evidence="9" type="ORF">SAMN05216259_104219</name>
</gene>
<evidence type="ECO:0000259" key="7">
    <source>
        <dbReference type="Pfam" id="PF00501"/>
    </source>
</evidence>
<feature type="compositionally biased region" description="Low complexity" evidence="6">
    <location>
        <begin position="535"/>
        <end position="546"/>
    </location>
</feature>
<dbReference type="CDD" id="cd05233">
    <property type="entry name" value="SDR_c"/>
    <property type="match status" value="1"/>
</dbReference>
<keyword evidence="4 9" id="KW-0436">Ligase</keyword>
<dbReference type="Proteomes" id="UP000199341">
    <property type="component" value="Unassembled WGS sequence"/>
</dbReference>
<accession>A0A1H0BKP0</accession>
<dbReference type="STRING" id="310781.SAMN05216259_104219"/>
<dbReference type="GO" id="GO:0016491">
    <property type="term" value="F:oxidoreductase activity"/>
    <property type="evidence" value="ECO:0007669"/>
    <property type="project" value="UniProtKB-KW"/>
</dbReference>
<dbReference type="InterPro" id="IPR020845">
    <property type="entry name" value="AMP-binding_CS"/>
</dbReference>
<dbReference type="SUPFAM" id="SSF51735">
    <property type="entry name" value="NAD(P)-binding Rossmann-fold domains"/>
    <property type="match status" value="1"/>
</dbReference>
<dbReference type="GO" id="GO:0016405">
    <property type="term" value="F:CoA-ligase activity"/>
    <property type="evidence" value="ECO:0007669"/>
    <property type="project" value="TreeGrafter"/>
</dbReference>
<dbReference type="FunFam" id="3.40.50.12780:FF:000003">
    <property type="entry name" value="Long-chain-fatty-acid--CoA ligase FadD"/>
    <property type="match status" value="1"/>
</dbReference>
<evidence type="ECO:0000256" key="2">
    <source>
        <dbReference type="ARBA" id="ARBA00022450"/>
    </source>
</evidence>